<dbReference type="EMBL" id="AMQN01011248">
    <property type="status" value="NOT_ANNOTATED_CDS"/>
    <property type="molecule type" value="Genomic_DNA"/>
</dbReference>
<evidence type="ECO:0000313" key="2">
    <source>
        <dbReference type="EMBL" id="ELT96617.1"/>
    </source>
</evidence>
<reference evidence="3" key="3">
    <citation type="submission" date="2015-06" db="UniProtKB">
        <authorList>
            <consortium name="EnsemblMetazoa"/>
        </authorList>
    </citation>
    <scope>IDENTIFICATION</scope>
</reference>
<dbReference type="GO" id="GO:0042981">
    <property type="term" value="P:regulation of apoptotic process"/>
    <property type="evidence" value="ECO:0007669"/>
    <property type="project" value="InterPro"/>
</dbReference>
<dbReference type="Gene3D" id="3.80.10.10">
    <property type="entry name" value="Ribonuclease Inhibitor"/>
    <property type="match status" value="1"/>
</dbReference>
<evidence type="ECO:0000259" key="1">
    <source>
        <dbReference type="PROSITE" id="PS50209"/>
    </source>
</evidence>
<dbReference type="PROSITE" id="PS50209">
    <property type="entry name" value="CARD"/>
    <property type="match status" value="1"/>
</dbReference>
<dbReference type="EMBL" id="AMQN01011247">
    <property type="status" value="NOT_ANNOTATED_CDS"/>
    <property type="molecule type" value="Genomic_DNA"/>
</dbReference>
<dbReference type="EnsemblMetazoa" id="CapteT210432">
    <property type="protein sequence ID" value="CapteP210432"/>
    <property type="gene ID" value="CapteG210432"/>
</dbReference>
<dbReference type="InterPro" id="IPR011029">
    <property type="entry name" value="DEATH-like_dom_sf"/>
</dbReference>
<feature type="domain" description="CARD" evidence="1">
    <location>
        <begin position="13"/>
        <end position="68"/>
    </location>
</feature>
<dbReference type="Pfam" id="PF00619">
    <property type="entry name" value="CARD"/>
    <property type="match status" value="1"/>
</dbReference>
<dbReference type="InterPro" id="IPR032675">
    <property type="entry name" value="LRR_dom_sf"/>
</dbReference>
<dbReference type="SUPFAM" id="SSF52047">
    <property type="entry name" value="RNI-like"/>
    <property type="match status" value="1"/>
</dbReference>
<evidence type="ECO:0000313" key="3">
    <source>
        <dbReference type="EnsemblMetazoa" id="CapteP210432"/>
    </source>
</evidence>
<dbReference type="PANTHER" id="PTHR46312">
    <property type="entry name" value="NACHT DOMAIN-CONTAINING PROTEIN"/>
    <property type="match status" value="1"/>
</dbReference>
<dbReference type="AlphaFoldDB" id="R7TSN2"/>
<dbReference type="InterPro" id="IPR001315">
    <property type="entry name" value="CARD"/>
</dbReference>
<evidence type="ECO:0000313" key="4">
    <source>
        <dbReference type="Proteomes" id="UP000014760"/>
    </source>
</evidence>
<name>R7TSN2_CAPTE</name>
<dbReference type="InterPro" id="IPR001611">
    <property type="entry name" value="Leu-rich_rpt"/>
</dbReference>
<dbReference type="EMBL" id="KB308778">
    <property type="protein sequence ID" value="ELT96617.1"/>
    <property type="molecule type" value="Genomic_DNA"/>
</dbReference>
<reference evidence="4" key="1">
    <citation type="submission" date="2012-12" db="EMBL/GenBank/DDBJ databases">
        <authorList>
            <person name="Hellsten U."/>
            <person name="Grimwood J."/>
            <person name="Chapman J.A."/>
            <person name="Shapiro H."/>
            <person name="Aerts A."/>
            <person name="Otillar R.P."/>
            <person name="Terry A.Y."/>
            <person name="Boore J.L."/>
            <person name="Simakov O."/>
            <person name="Marletaz F."/>
            <person name="Cho S.-J."/>
            <person name="Edsinger-Gonzales E."/>
            <person name="Havlak P."/>
            <person name="Kuo D.-H."/>
            <person name="Larsson T."/>
            <person name="Lv J."/>
            <person name="Arendt D."/>
            <person name="Savage R."/>
            <person name="Osoegawa K."/>
            <person name="de Jong P."/>
            <person name="Lindberg D.R."/>
            <person name="Seaver E.C."/>
            <person name="Weisblat D.A."/>
            <person name="Putnam N.H."/>
            <person name="Grigoriev I.V."/>
            <person name="Rokhsar D.S."/>
        </authorList>
    </citation>
    <scope>NUCLEOTIDE SEQUENCE</scope>
    <source>
        <strain evidence="4">I ESC-2004</strain>
    </source>
</reference>
<dbReference type="SUPFAM" id="SSF47986">
    <property type="entry name" value="DEATH domain"/>
    <property type="match status" value="1"/>
</dbReference>
<proteinExistence type="predicted"/>
<protein>
    <recommendedName>
        <fullName evidence="1">CARD domain-containing protein</fullName>
    </recommendedName>
</protein>
<dbReference type="HOGENOM" id="CLU_009460_0_1_1"/>
<dbReference type="CDD" id="cd01671">
    <property type="entry name" value="CARD"/>
    <property type="match status" value="1"/>
</dbReference>
<dbReference type="PANTHER" id="PTHR46312:SF2">
    <property type="entry name" value="NUCLEOTIDE-BINDING OLIGOMERIZATION DOMAIN-CONTAINING PROTEIN 2-LIKE"/>
    <property type="match status" value="1"/>
</dbReference>
<dbReference type="PROSITE" id="PS51450">
    <property type="entry name" value="LRR"/>
    <property type="match status" value="1"/>
</dbReference>
<dbReference type="Proteomes" id="UP000014760">
    <property type="component" value="Unassembled WGS sequence"/>
</dbReference>
<dbReference type="Gene3D" id="1.10.533.10">
    <property type="entry name" value="Death Domain, Fas"/>
    <property type="match status" value="1"/>
</dbReference>
<organism evidence="2">
    <name type="scientific">Capitella teleta</name>
    <name type="common">Polychaete worm</name>
    <dbReference type="NCBI Taxonomy" id="283909"/>
    <lineage>
        <taxon>Eukaryota</taxon>
        <taxon>Metazoa</taxon>
        <taxon>Spiralia</taxon>
        <taxon>Lophotrochozoa</taxon>
        <taxon>Annelida</taxon>
        <taxon>Polychaeta</taxon>
        <taxon>Sedentaria</taxon>
        <taxon>Scolecida</taxon>
        <taxon>Capitellidae</taxon>
        <taxon>Capitella</taxon>
    </lineage>
</organism>
<reference evidence="2 4" key="2">
    <citation type="journal article" date="2013" name="Nature">
        <title>Insights into bilaterian evolution from three spiralian genomes.</title>
        <authorList>
            <person name="Simakov O."/>
            <person name="Marletaz F."/>
            <person name="Cho S.J."/>
            <person name="Edsinger-Gonzales E."/>
            <person name="Havlak P."/>
            <person name="Hellsten U."/>
            <person name="Kuo D.H."/>
            <person name="Larsson T."/>
            <person name="Lv J."/>
            <person name="Arendt D."/>
            <person name="Savage R."/>
            <person name="Osoegawa K."/>
            <person name="de Jong P."/>
            <person name="Grimwood J."/>
            <person name="Chapman J.A."/>
            <person name="Shapiro H."/>
            <person name="Aerts A."/>
            <person name="Otillar R.P."/>
            <person name="Terry A.Y."/>
            <person name="Boore J.L."/>
            <person name="Grigoriev I.V."/>
            <person name="Lindberg D.R."/>
            <person name="Seaver E.C."/>
            <person name="Weisblat D.A."/>
            <person name="Putnam N.H."/>
            <person name="Rokhsar D.S."/>
        </authorList>
    </citation>
    <scope>NUCLEOTIDE SEQUENCE</scope>
    <source>
        <strain evidence="2 4">I ESC-2004</strain>
    </source>
</reference>
<sequence length="766" mass="88207">MIWLKQSNWDAKLWNLMQSRNIVNKQDVDRIKLNRTPHEQVCELLDHLAKRTDRDYEAFCECLEADDQPHVVSEILCHGAPSSRNEDVCQQLRSIYGRFEDIATGPEWASEFALDSAKFYISLHLQKGETATTSGELPLITNRTELYKSVTKFLLNKAIKRMHPQDDDSKNDDPMEEDHIEEIEADIIRPICRLSFEAYKRNEVSLSNADLEKVGVKADDVLPSGFLTKKVKVSLLDKSVKRFYFSHKTFMEYLTAKHLVQTPNDLKDWLETITDDDWNHKHYSLKEFLFDLMHGDSLLETSLVIMERFIYSHERIHNFPHSCLLLRLLRHLKEKTIILSPEMEAEFKKSCLSIINRTVTRAMFHSITITFATISHNIKPQDISMITDTEAKQFVDYLRSLDEHPHVDLIIECADKSVAFPDAMQGGLQDSFFSYAADQLISNIPLASCKEDPNDFLRIALEQGLGNDIRRMGFHGMFGEDAFESFLKAALNKPLEMLKIVICDMENAIDASCWDMLVELLSNPQLKILHIIDAFNNSIPRMQLLSQLSRLDALDELYLEIMMENTSSKEVQLYEQILKKNKMQKLKINGNEISDELRSVLQCTIPTMTALKALSFMFGRFDFWSSADDYLQLQSLSLLHLSLNSESFDNLCGIITKWTSLREIRIDGSRVEPLQTVQLRTLFTAIAKCQMLSKLEVWNLGIDDDLVDQLCEMMKSLEQLEHLNLQGNNISLEPLDLMGGTNISPTGKRKIKELAQRRKKQMVVHL</sequence>
<keyword evidence="4" id="KW-1185">Reference proteome</keyword>
<accession>R7TSN2</accession>
<dbReference type="OrthoDB" id="120976at2759"/>
<gene>
    <name evidence="2" type="ORF">CAPTEDRAFT_210432</name>
</gene>